<keyword evidence="3" id="KW-0436">Ligase</keyword>
<feature type="domain" description="AMP-binding enzyme C-terminal" evidence="7">
    <location>
        <begin position="448"/>
        <end position="532"/>
    </location>
</feature>
<dbReference type="GO" id="GO:0005524">
    <property type="term" value="F:ATP binding"/>
    <property type="evidence" value="ECO:0007669"/>
    <property type="project" value="UniProtKB-KW"/>
</dbReference>
<dbReference type="RefSeq" id="XP_008080160.1">
    <property type="nucleotide sequence ID" value="XM_008081969.1"/>
</dbReference>
<evidence type="ECO:0000259" key="7">
    <source>
        <dbReference type="Pfam" id="PF13193"/>
    </source>
</evidence>
<dbReference type="OrthoDB" id="2150604at2759"/>
<dbReference type="STRING" id="1116229.S3E552"/>
<evidence type="ECO:0000256" key="5">
    <source>
        <dbReference type="ARBA" id="ARBA00022840"/>
    </source>
</evidence>
<evidence type="ECO:0000313" key="9">
    <source>
        <dbReference type="Proteomes" id="UP000016922"/>
    </source>
</evidence>
<dbReference type="eggNOG" id="KOG1176">
    <property type="taxonomic scope" value="Eukaryota"/>
</dbReference>
<keyword evidence="5" id="KW-0067">ATP-binding</keyword>
<keyword evidence="4" id="KW-0547">Nucleotide-binding</keyword>
<dbReference type="Gene3D" id="3.30.300.30">
    <property type="match status" value="1"/>
</dbReference>
<dbReference type="AlphaFoldDB" id="S3E552"/>
<dbReference type="SUPFAM" id="SSF56801">
    <property type="entry name" value="Acetyl-CoA synthetase-like"/>
    <property type="match status" value="1"/>
</dbReference>
<evidence type="ECO:0000256" key="2">
    <source>
        <dbReference type="ARBA" id="ARBA00006432"/>
    </source>
</evidence>
<comment type="pathway">
    <text evidence="1">Secondary metabolite biosynthesis.</text>
</comment>
<dbReference type="EMBL" id="KE145358">
    <property type="protein sequence ID" value="EPE33543.1"/>
    <property type="molecule type" value="Genomic_DNA"/>
</dbReference>
<dbReference type="Pfam" id="PF00501">
    <property type="entry name" value="AMP-binding"/>
    <property type="match status" value="1"/>
</dbReference>
<dbReference type="GeneID" id="19465609"/>
<dbReference type="GO" id="GO:0016405">
    <property type="term" value="F:CoA-ligase activity"/>
    <property type="evidence" value="ECO:0007669"/>
    <property type="project" value="TreeGrafter"/>
</dbReference>
<dbReference type="PANTHER" id="PTHR24096">
    <property type="entry name" value="LONG-CHAIN-FATTY-ACID--COA LIGASE"/>
    <property type="match status" value="1"/>
</dbReference>
<dbReference type="InterPro" id="IPR045851">
    <property type="entry name" value="AMP-bd_C_sf"/>
</dbReference>
<comment type="similarity">
    <text evidence="2">Belongs to the ATP-dependent AMP-binding enzyme family.</text>
</comment>
<dbReference type="Proteomes" id="UP000016922">
    <property type="component" value="Unassembled WGS sequence"/>
</dbReference>
<accession>S3E552</accession>
<evidence type="ECO:0000313" key="8">
    <source>
        <dbReference type="EMBL" id="EPE33543.1"/>
    </source>
</evidence>
<name>S3E552_GLAL2</name>
<dbReference type="InterPro" id="IPR000873">
    <property type="entry name" value="AMP-dep_synth/lig_dom"/>
</dbReference>
<dbReference type="Gene3D" id="3.40.50.12780">
    <property type="entry name" value="N-terminal domain of ligase-like"/>
    <property type="match status" value="1"/>
</dbReference>
<dbReference type="Pfam" id="PF13193">
    <property type="entry name" value="AMP-binding_C"/>
    <property type="match status" value="1"/>
</dbReference>
<keyword evidence="9" id="KW-1185">Reference proteome</keyword>
<dbReference type="HOGENOM" id="CLU_000022_59_2_1"/>
<proteinExistence type="inferred from homology"/>
<organism evidence="8 9">
    <name type="scientific">Glarea lozoyensis (strain ATCC 20868 / MF5171)</name>
    <dbReference type="NCBI Taxonomy" id="1116229"/>
    <lineage>
        <taxon>Eukaryota</taxon>
        <taxon>Fungi</taxon>
        <taxon>Dikarya</taxon>
        <taxon>Ascomycota</taxon>
        <taxon>Pezizomycotina</taxon>
        <taxon>Leotiomycetes</taxon>
        <taxon>Helotiales</taxon>
        <taxon>Helotiaceae</taxon>
        <taxon>Glarea</taxon>
    </lineage>
</organism>
<protein>
    <submittedName>
        <fullName evidence="8">Acetyl-CoA synthetase-like protein</fullName>
    </submittedName>
</protein>
<dbReference type="PANTHER" id="PTHR24096:SF317">
    <property type="entry name" value="ADENYLATE-FORMING ENZYME AFEA"/>
    <property type="match status" value="1"/>
</dbReference>
<dbReference type="KEGG" id="glz:GLAREA_06556"/>
<evidence type="ECO:0000259" key="6">
    <source>
        <dbReference type="Pfam" id="PF00501"/>
    </source>
</evidence>
<evidence type="ECO:0000256" key="4">
    <source>
        <dbReference type="ARBA" id="ARBA00022741"/>
    </source>
</evidence>
<gene>
    <name evidence="8" type="ORF">GLAREA_06556</name>
</gene>
<dbReference type="InterPro" id="IPR042099">
    <property type="entry name" value="ANL_N_sf"/>
</dbReference>
<dbReference type="InterPro" id="IPR025110">
    <property type="entry name" value="AMP-bd_C"/>
</dbReference>
<evidence type="ECO:0000256" key="3">
    <source>
        <dbReference type="ARBA" id="ARBA00022598"/>
    </source>
</evidence>
<dbReference type="GO" id="GO:0019748">
    <property type="term" value="P:secondary metabolic process"/>
    <property type="evidence" value="ECO:0007669"/>
    <property type="project" value="TreeGrafter"/>
</dbReference>
<feature type="domain" description="AMP-dependent synthetase/ligase" evidence="6">
    <location>
        <begin position="29"/>
        <end position="399"/>
    </location>
</feature>
<evidence type="ECO:0000256" key="1">
    <source>
        <dbReference type="ARBA" id="ARBA00005179"/>
    </source>
</evidence>
<sequence length="549" mass="60813">MGFYPTRYEEIPNVDLLTWIFGGPEYDQDKDIYIDALDSTRRTTNRQARSTVRKLIYGFKLLGIKPGDSVLVHSFSDIMYPILYLGIIGAGASFVGSNPGNTPIELAHIFSQASIQCIITSPEQHSTIMLSINNISVPISHNNILIFNTPHHPSIPDGFQSWETLLKHGETPWEYFKDEKLSKEAITSLFSTSGTTGTPKIAALSHHATIARCIASYDPHPKPYPVSRLLCLPMFHGVAATASHIDPLRYGIPTYILPRFSLFPFLDAIEKYNVTETSMVPVIMSMILRGEAGTEEYTKRKLNSLRLVRCAGAPLDLGVQTSFQGQLDVNAKIQRAWGLTEFGTVTSFLQGEKDETGSCGRLLVNVEARIIDATGLEIFEEDVSGEVLVRGPSMATRYLGNEQATTDAFADGWLKTGDIAYCKAGKWYLVGRSKDMIKVRGWQVAPAELESCLMEHPYVTDVAVIGIKSTSQETELPRAYVVLRQTSDSKSEMEIPTEEELKTFLGSRLAKYKALGGGVRFVESLPKTATGKTMKLVLQEAALKELRNR</sequence>
<reference evidence="8 9" key="1">
    <citation type="journal article" date="2013" name="BMC Genomics">
        <title>Genomics-driven discovery of the pneumocandin biosynthetic gene cluster in the fungus Glarea lozoyensis.</title>
        <authorList>
            <person name="Chen L."/>
            <person name="Yue Q."/>
            <person name="Zhang X."/>
            <person name="Xiang M."/>
            <person name="Wang C."/>
            <person name="Li S."/>
            <person name="Che Y."/>
            <person name="Ortiz-Lopez F.J."/>
            <person name="Bills G.F."/>
            <person name="Liu X."/>
            <person name="An Z."/>
        </authorList>
    </citation>
    <scope>NUCLEOTIDE SEQUENCE [LARGE SCALE GENOMIC DNA]</scope>
    <source>
        <strain evidence="9">ATCC 20868 / MF5171</strain>
    </source>
</reference>
<dbReference type="OMA" id="VIHEDLW"/>